<proteinExistence type="predicted"/>
<gene>
    <name evidence="2" type="ORF">ISN45_At04g000180</name>
</gene>
<reference evidence="2 3" key="1">
    <citation type="submission" date="2020-12" db="EMBL/GenBank/DDBJ databases">
        <title>Concerted genomic and epigenomic changes stabilize Arabidopsis allopolyploids.</title>
        <authorList>
            <person name="Chen Z."/>
        </authorList>
    </citation>
    <scope>NUCLEOTIDE SEQUENCE [LARGE SCALE GENOMIC DNA]</scope>
    <source>
        <strain evidence="2">Allo738</strain>
        <tissue evidence="2">Leaf</tissue>
    </source>
</reference>
<evidence type="ECO:0000313" key="2">
    <source>
        <dbReference type="EMBL" id="KAG7614588.1"/>
    </source>
</evidence>
<dbReference type="AlphaFoldDB" id="A0A8T2DRE1"/>
<organism evidence="2 3">
    <name type="scientific">Arabidopsis thaliana x Arabidopsis arenosa</name>
    <dbReference type="NCBI Taxonomy" id="1240361"/>
    <lineage>
        <taxon>Eukaryota</taxon>
        <taxon>Viridiplantae</taxon>
        <taxon>Streptophyta</taxon>
        <taxon>Embryophyta</taxon>
        <taxon>Tracheophyta</taxon>
        <taxon>Spermatophyta</taxon>
        <taxon>Magnoliopsida</taxon>
        <taxon>eudicotyledons</taxon>
        <taxon>Gunneridae</taxon>
        <taxon>Pentapetalae</taxon>
        <taxon>rosids</taxon>
        <taxon>malvids</taxon>
        <taxon>Brassicales</taxon>
        <taxon>Brassicaceae</taxon>
        <taxon>Camelineae</taxon>
        <taxon>Arabidopsis</taxon>
    </lineage>
</organism>
<comment type="caution">
    <text evidence="2">The sequence shown here is derived from an EMBL/GenBank/DDBJ whole genome shotgun (WGS) entry which is preliminary data.</text>
</comment>
<dbReference type="Proteomes" id="UP000694240">
    <property type="component" value="Chromosome 4"/>
</dbReference>
<feature type="region of interest" description="Disordered" evidence="1">
    <location>
        <begin position="1"/>
        <end position="31"/>
    </location>
</feature>
<name>A0A8T2DRE1_9BRAS</name>
<evidence type="ECO:0000256" key="1">
    <source>
        <dbReference type="SAM" id="MobiDB-lite"/>
    </source>
</evidence>
<protein>
    <submittedName>
        <fullName evidence="2">Uncharacterized protein</fullName>
    </submittedName>
</protein>
<keyword evidence="3" id="KW-1185">Reference proteome</keyword>
<accession>A0A8T2DRE1</accession>
<evidence type="ECO:0000313" key="3">
    <source>
        <dbReference type="Proteomes" id="UP000694240"/>
    </source>
</evidence>
<dbReference type="EMBL" id="JAEFBK010000004">
    <property type="protein sequence ID" value="KAG7614588.1"/>
    <property type="molecule type" value="Genomic_DNA"/>
</dbReference>
<sequence length="31" mass="3383">MGNTLMSKEAVPTSCNELWGRDPVKSSNKTT</sequence>